<dbReference type="GO" id="GO:0016020">
    <property type="term" value="C:membrane"/>
    <property type="evidence" value="ECO:0000318"/>
    <property type="project" value="GO_Central"/>
</dbReference>
<organism evidence="2 3">
    <name type="scientific">Daphnia pulex</name>
    <name type="common">Water flea</name>
    <dbReference type="NCBI Taxonomy" id="6669"/>
    <lineage>
        <taxon>Eukaryota</taxon>
        <taxon>Metazoa</taxon>
        <taxon>Ecdysozoa</taxon>
        <taxon>Arthropoda</taxon>
        <taxon>Crustacea</taxon>
        <taxon>Branchiopoda</taxon>
        <taxon>Diplostraca</taxon>
        <taxon>Cladocera</taxon>
        <taxon>Anomopoda</taxon>
        <taxon>Daphniidae</taxon>
        <taxon>Daphnia</taxon>
    </lineage>
</organism>
<dbReference type="EMBL" id="GL734546">
    <property type="protein sequence ID" value="EFX61467.1"/>
    <property type="molecule type" value="Genomic_DNA"/>
</dbReference>
<feature type="compositionally biased region" description="Low complexity" evidence="1">
    <location>
        <begin position="129"/>
        <end position="194"/>
    </location>
</feature>
<evidence type="ECO:0000313" key="2">
    <source>
        <dbReference type="EMBL" id="EFX61467.1"/>
    </source>
</evidence>
<dbReference type="InterPro" id="IPR052660">
    <property type="entry name" value="Erythrocyte_Invasion_ImmMod"/>
</dbReference>
<dbReference type="KEGG" id="dpx:DAPPUDRAFT_121798"/>
<feature type="region of interest" description="Disordered" evidence="1">
    <location>
        <begin position="118"/>
        <end position="194"/>
    </location>
</feature>
<keyword evidence="3" id="KW-1185">Reference proteome</keyword>
<dbReference type="InterPro" id="IPR035992">
    <property type="entry name" value="Ricin_B-like_lectins"/>
</dbReference>
<dbReference type="HOGENOM" id="CLU_1148210_0_0_1"/>
<dbReference type="Proteomes" id="UP000000305">
    <property type="component" value="Unassembled WGS sequence"/>
</dbReference>
<name>E9I3G3_DAPPU</name>
<proteinExistence type="predicted"/>
<accession>E9I3G3</accession>
<dbReference type="PANTHER" id="PTHR16021">
    <property type="entry name" value="MANSC DOMAIN CONTAINING PROTEIN 1"/>
    <property type="match status" value="1"/>
</dbReference>
<reference evidence="2 3" key="1">
    <citation type="journal article" date="2011" name="Science">
        <title>The ecoresponsive genome of Daphnia pulex.</title>
        <authorList>
            <person name="Colbourne J.K."/>
            <person name="Pfrender M.E."/>
            <person name="Gilbert D."/>
            <person name="Thomas W.K."/>
            <person name="Tucker A."/>
            <person name="Oakley T.H."/>
            <person name="Tokishita S."/>
            <person name="Aerts A."/>
            <person name="Arnold G.J."/>
            <person name="Basu M.K."/>
            <person name="Bauer D.J."/>
            <person name="Caceres C.E."/>
            <person name="Carmel L."/>
            <person name="Casola C."/>
            <person name="Choi J.H."/>
            <person name="Detter J.C."/>
            <person name="Dong Q."/>
            <person name="Dusheyko S."/>
            <person name="Eads B.D."/>
            <person name="Frohlich T."/>
            <person name="Geiler-Samerotte K.A."/>
            <person name="Gerlach D."/>
            <person name="Hatcher P."/>
            <person name="Jogdeo S."/>
            <person name="Krijgsveld J."/>
            <person name="Kriventseva E.V."/>
            <person name="Kultz D."/>
            <person name="Laforsch C."/>
            <person name="Lindquist E."/>
            <person name="Lopez J."/>
            <person name="Manak J.R."/>
            <person name="Muller J."/>
            <person name="Pangilinan J."/>
            <person name="Patwardhan R.P."/>
            <person name="Pitluck S."/>
            <person name="Pritham E.J."/>
            <person name="Rechtsteiner A."/>
            <person name="Rho M."/>
            <person name="Rogozin I.B."/>
            <person name="Sakarya O."/>
            <person name="Salamov A."/>
            <person name="Schaack S."/>
            <person name="Shapiro H."/>
            <person name="Shiga Y."/>
            <person name="Skalitzky C."/>
            <person name="Smith Z."/>
            <person name="Souvorov A."/>
            <person name="Sung W."/>
            <person name="Tang Z."/>
            <person name="Tsuchiya D."/>
            <person name="Tu H."/>
            <person name="Vos H."/>
            <person name="Wang M."/>
            <person name="Wolf Y.I."/>
            <person name="Yamagata H."/>
            <person name="Yamada T."/>
            <person name="Ye Y."/>
            <person name="Shaw J.R."/>
            <person name="Andrews J."/>
            <person name="Crease T.J."/>
            <person name="Tang H."/>
            <person name="Lucas S.M."/>
            <person name="Robertson H.M."/>
            <person name="Bork P."/>
            <person name="Koonin E.V."/>
            <person name="Zdobnov E.M."/>
            <person name="Grigoriev I.V."/>
            <person name="Lynch M."/>
            <person name="Boore J.L."/>
        </authorList>
    </citation>
    <scope>NUCLEOTIDE SEQUENCE [LARGE SCALE GENOMIC DNA]</scope>
</reference>
<evidence type="ECO:0000256" key="1">
    <source>
        <dbReference type="SAM" id="MobiDB-lite"/>
    </source>
</evidence>
<dbReference type="SUPFAM" id="SSF50370">
    <property type="entry name" value="Ricin B-like lectins"/>
    <property type="match status" value="1"/>
</dbReference>
<evidence type="ECO:0000313" key="3">
    <source>
        <dbReference type="Proteomes" id="UP000000305"/>
    </source>
</evidence>
<dbReference type="AlphaFoldDB" id="E9I3G3"/>
<dbReference type="PhylomeDB" id="E9I3G3"/>
<protein>
    <submittedName>
        <fullName evidence="2">Uncharacterized protein</fullName>
    </submittedName>
</protein>
<dbReference type="PANTHER" id="PTHR16021:SF23">
    <property type="entry name" value="FI18411P1-RELATED"/>
    <property type="match status" value="1"/>
</dbReference>
<gene>
    <name evidence="2" type="ORF">DAPPUDRAFT_121798</name>
</gene>
<sequence length="242" mass="27674">MCLHIEHFLYDSLPSLMPCNKNSMRWGINEVTGQFMELHSLRCIENNKGRLYLGRCNDDQKPRSQKWKFEYHSPMLVNSTNSPRLTPSVMLEWHRNLSIYAIPFPPLPPIIQRANTIEPPIDEEDNTRTTPKPTTSTTTTTTPKPTTSTTTTTTPKPTTSTTTTTTPKPTTSTTTTTTPKPTTSTTTTTTPKPTTTDYANYDNYAEAHYVKYNYNDAETNYVYYVYNNADAHYINYDYDDYT</sequence>
<dbReference type="InParanoid" id="E9I3G3"/>